<accession>A0A0L0M687</accession>
<keyword evidence="2" id="KW-1185">Reference proteome</keyword>
<dbReference type="OrthoDB" id="9123936at2"/>
<dbReference type="SUPFAM" id="SSF46785">
    <property type="entry name" value="Winged helix' DNA-binding domain"/>
    <property type="match status" value="1"/>
</dbReference>
<comment type="caution">
    <text evidence="1">The sequence shown here is derived from an EMBL/GenBank/DDBJ whole genome shotgun (WGS) entry which is preliminary data.</text>
</comment>
<dbReference type="EMBL" id="LFJJ01000217">
    <property type="protein sequence ID" value="KND57801.1"/>
    <property type="molecule type" value="Genomic_DNA"/>
</dbReference>
<name>A0A0L0M687_9BURK</name>
<dbReference type="PATRIC" id="fig|242163.4.peg.3080"/>
<dbReference type="AlphaFoldDB" id="A0A0L0M687"/>
<sequence length="396" mass="42881">MDDFRPDAETPFAFDPLKLFEHAGPSTSLPDRNDHSLLPGALANAIVRAYEGFDELNLTDSARRVLACLIRFGLKLSDLNATTFIKKSTIAKKLGINPATVYRALEVLEVANIIYRNTQPSVMAIGTIGFTRYGLALLGLASSPTSPQKTSVTTDRSDDIARVQYVNSEPKQSFSKRQPKGLFERIKGVRLPHDLGWLVTDGLVTPFGVCSLMAQARRKGHKLSDVVEYVSTQLKSGKTRNPFAYLRALLQHTVDYASLNMESKTIAMAAAERANQAATEQALVQKVRALAGKSFRGGDDIWTVEDVGLVKVGPNGQSSSTPFHKALETIAAIVDGTFEPVAAGEAPCRTATSLLNVDQRSNPEHARHILGSLKEALAASCTAYAGQTKATRVALR</sequence>
<gene>
    <name evidence="1" type="ORF">BVER_03425</name>
</gene>
<dbReference type="InterPro" id="IPR036390">
    <property type="entry name" value="WH_DNA-bd_sf"/>
</dbReference>
<reference evidence="2" key="1">
    <citation type="submission" date="2015-06" db="EMBL/GenBank/DDBJ databases">
        <title>Comparative genomics of Burkholderia leaf nodule symbionts.</title>
        <authorList>
            <person name="Carlier A."/>
            <person name="Eberl L."/>
            <person name="Pinto-Carbo M."/>
        </authorList>
    </citation>
    <scope>NUCLEOTIDE SEQUENCE [LARGE SCALE GENOMIC DNA]</scope>
    <source>
        <strain evidence="2">UZHbot4</strain>
    </source>
</reference>
<organism evidence="1 2">
    <name type="scientific">Candidatus Burkholderia verschuerenii</name>
    <dbReference type="NCBI Taxonomy" id="242163"/>
    <lineage>
        <taxon>Bacteria</taxon>
        <taxon>Pseudomonadati</taxon>
        <taxon>Pseudomonadota</taxon>
        <taxon>Betaproteobacteria</taxon>
        <taxon>Burkholderiales</taxon>
        <taxon>Burkholderiaceae</taxon>
        <taxon>Burkholderia</taxon>
    </lineage>
</organism>
<proteinExistence type="predicted"/>
<protein>
    <submittedName>
        <fullName evidence="1">Uncharacterized protein</fullName>
    </submittedName>
</protein>
<dbReference type="RefSeq" id="WP_157056219.1">
    <property type="nucleotide sequence ID" value="NZ_LFJJ01000217.1"/>
</dbReference>
<evidence type="ECO:0000313" key="1">
    <source>
        <dbReference type="EMBL" id="KND57801.1"/>
    </source>
</evidence>
<evidence type="ECO:0000313" key="2">
    <source>
        <dbReference type="Proteomes" id="UP000036959"/>
    </source>
</evidence>
<dbReference type="Proteomes" id="UP000036959">
    <property type="component" value="Unassembled WGS sequence"/>
</dbReference>